<dbReference type="InterPro" id="IPR036291">
    <property type="entry name" value="NAD(P)-bd_dom_sf"/>
</dbReference>
<dbReference type="InterPro" id="IPR028939">
    <property type="entry name" value="P5C_Rdtase_cat_N"/>
</dbReference>
<dbReference type="SUPFAM" id="SSF51735">
    <property type="entry name" value="NAD(P)-binding Rossmann-fold domains"/>
    <property type="match status" value="1"/>
</dbReference>
<dbReference type="InterPro" id="IPR051267">
    <property type="entry name" value="STEAP_metalloreductase"/>
</dbReference>
<dbReference type="KEGG" id="ria:C7V51_10435"/>
<name>A0AAD1ADL8_9MICO</name>
<protein>
    <submittedName>
        <fullName evidence="3">NADP oxidoreductase</fullName>
    </submittedName>
</protein>
<evidence type="ECO:0000259" key="2">
    <source>
        <dbReference type="Pfam" id="PF03807"/>
    </source>
</evidence>
<dbReference type="PANTHER" id="PTHR14239">
    <property type="entry name" value="DUDULIN-RELATED"/>
    <property type="match status" value="1"/>
</dbReference>
<accession>A0AAD1ADL8</accession>
<dbReference type="GO" id="GO:0016491">
    <property type="term" value="F:oxidoreductase activity"/>
    <property type="evidence" value="ECO:0007669"/>
    <property type="project" value="UniProtKB-KW"/>
</dbReference>
<dbReference type="EMBL" id="CP028130">
    <property type="protein sequence ID" value="AZZ56253.1"/>
    <property type="molecule type" value="Genomic_DNA"/>
</dbReference>
<evidence type="ECO:0000313" key="4">
    <source>
        <dbReference type="Proteomes" id="UP000283946"/>
    </source>
</evidence>
<reference evidence="3 4" key="1">
    <citation type="submission" date="2018-03" db="EMBL/GenBank/DDBJ databases">
        <title>Bacteriophage NCPPB3778 and a type I-E CRISPR drive the evolution of the US Biological Select Agent, Rathayibacter toxicus.</title>
        <authorList>
            <person name="Davis E.W.II."/>
            <person name="Tabima J.F."/>
            <person name="Weisberg A.J."/>
            <person name="Dantas Lopes L."/>
            <person name="Wiseman M.S."/>
            <person name="Wiseman M.S."/>
            <person name="Pupko T."/>
            <person name="Belcher M.S."/>
            <person name="Sechler A.J."/>
            <person name="Tancos M.A."/>
            <person name="Schroeder B.K."/>
            <person name="Murray T.D."/>
            <person name="Luster D.G."/>
            <person name="Schneider W.L."/>
            <person name="Rogers E."/>
            <person name="Andreote F.D."/>
            <person name="Grunwald N.J."/>
            <person name="Putnam M.L."/>
            <person name="Chang J.H."/>
        </authorList>
    </citation>
    <scope>NUCLEOTIDE SEQUENCE [LARGE SCALE GENOMIC DNA]</scope>
    <source>
        <strain evidence="3 4">NCCPB 2253</strain>
    </source>
</reference>
<organism evidence="3 4">
    <name type="scientific">Rathayibacter iranicus</name>
    <dbReference type="NCBI Taxonomy" id="59737"/>
    <lineage>
        <taxon>Bacteria</taxon>
        <taxon>Bacillati</taxon>
        <taxon>Actinomycetota</taxon>
        <taxon>Actinomycetes</taxon>
        <taxon>Micrococcales</taxon>
        <taxon>Microbacteriaceae</taxon>
        <taxon>Rathayibacter</taxon>
    </lineage>
</organism>
<dbReference type="PANTHER" id="PTHR14239:SF10">
    <property type="entry name" value="REDUCTASE"/>
    <property type="match status" value="1"/>
</dbReference>
<feature type="domain" description="Pyrroline-5-carboxylate reductase catalytic N-terminal" evidence="2">
    <location>
        <begin position="18"/>
        <end position="94"/>
    </location>
</feature>
<sequence length="210" mass="21694">MVTVHRPTRTEVRSMSVVAIIGDGNVGGALAGAARRSGHDVHHVTRKTEQAAAAGTLAGADLVVLALPYEAALEIAPDQVAALAGKIVLDATNPLSPDFSRLTVGFSTSGGEQIAAHLGRSKIVKALNAVLAPNHDPAAFEAGSLFVPVAGDDDEAKSTAMRFLVSLGFDAVDVGPLETARYIEPFTELLVQLAYFKGEGTAIGVSLLRA</sequence>
<proteinExistence type="predicted"/>
<dbReference type="Proteomes" id="UP000283946">
    <property type="component" value="Chromosome"/>
</dbReference>
<dbReference type="Pfam" id="PF03807">
    <property type="entry name" value="F420_oxidored"/>
    <property type="match status" value="1"/>
</dbReference>
<evidence type="ECO:0000313" key="3">
    <source>
        <dbReference type="EMBL" id="AZZ56253.1"/>
    </source>
</evidence>
<dbReference type="Gene3D" id="3.40.50.720">
    <property type="entry name" value="NAD(P)-binding Rossmann-like Domain"/>
    <property type="match status" value="1"/>
</dbReference>
<evidence type="ECO:0000256" key="1">
    <source>
        <dbReference type="ARBA" id="ARBA00023002"/>
    </source>
</evidence>
<gene>
    <name evidence="3" type="ORF">C7V51_10435</name>
</gene>
<keyword evidence="1" id="KW-0560">Oxidoreductase</keyword>
<dbReference type="AlphaFoldDB" id="A0AAD1ADL8"/>